<reference evidence="1 2" key="1">
    <citation type="journal article" date="2024" name="Ann. Entomol. Soc. Am.">
        <title>Genomic analyses of the southern and eastern yellowjacket wasps (Hymenoptera: Vespidae) reveal evolutionary signatures of social life.</title>
        <authorList>
            <person name="Catto M.A."/>
            <person name="Caine P.B."/>
            <person name="Orr S.E."/>
            <person name="Hunt B.G."/>
            <person name="Goodisman M.A.D."/>
        </authorList>
    </citation>
    <scope>NUCLEOTIDE SEQUENCE [LARGE SCALE GENOMIC DNA]</scope>
    <source>
        <strain evidence="1">232</strain>
        <tissue evidence="1">Head and thorax</tissue>
    </source>
</reference>
<dbReference type="AlphaFoldDB" id="A0ABD2AMH1"/>
<accession>A0ABD2AMH1</accession>
<name>A0ABD2AMH1_VESMC</name>
<proteinExistence type="predicted"/>
<sequence length="138" mass="15711">MWNSLEIRIDLELLARSPCPTQLALQSDTLMPASLFRNKRDLCSSVIMLARQSPSLLISSNATESTRYDTVQILTLIKGWGAVKDFSFPLSFRKRAFAEMRMSTLFKSTLESVLKEGCKSEKRTFEIGPQKPMNIRTF</sequence>
<comment type="caution">
    <text evidence="1">The sequence shown here is derived from an EMBL/GenBank/DDBJ whole genome shotgun (WGS) entry which is preliminary data.</text>
</comment>
<evidence type="ECO:0000313" key="2">
    <source>
        <dbReference type="Proteomes" id="UP001607303"/>
    </source>
</evidence>
<dbReference type="Proteomes" id="UP001607303">
    <property type="component" value="Unassembled WGS sequence"/>
</dbReference>
<protein>
    <submittedName>
        <fullName evidence="1">Uncharacterized protein</fullName>
    </submittedName>
</protein>
<gene>
    <name evidence="1" type="ORF">V1477_020631</name>
</gene>
<keyword evidence="2" id="KW-1185">Reference proteome</keyword>
<evidence type="ECO:0000313" key="1">
    <source>
        <dbReference type="EMBL" id="KAL2721811.1"/>
    </source>
</evidence>
<organism evidence="1 2">
    <name type="scientific">Vespula maculifrons</name>
    <name type="common">Eastern yellow jacket</name>
    <name type="synonym">Wasp</name>
    <dbReference type="NCBI Taxonomy" id="7453"/>
    <lineage>
        <taxon>Eukaryota</taxon>
        <taxon>Metazoa</taxon>
        <taxon>Ecdysozoa</taxon>
        <taxon>Arthropoda</taxon>
        <taxon>Hexapoda</taxon>
        <taxon>Insecta</taxon>
        <taxon>Pterygota</taxon>
        <taxon>Neoptera</taxon>
        <taxon>Endopterygota</taxon>
        <taxon>Hymenoptera</taxon>
        <taxon>Apocrita</taxon>
        <taxon>Aculeata</taxon>
        <taxon>Vespoidea</taxon>
        <taxon>Vespidae</taxon>
        <taxon>Vespinae</taxon>
        <taxon>Vespula</taxon>
    </lineage>
</organism>
<dbReference type="EMBL" id="JAYRBN010000116">
    <property type="protein sequence ID" value="KAL2721811.1"/>
    <property type="molecule type" value="Genomic_DNA"/>
</dbReference>